<feature type="domain" description="RNA polymerase sigma factor 70 region 4 type 2" evidence="7">
    <location>
        <begin position="133"/>
        <end position="171"/>
    </location>
</feature>
<dbReference type="InterPro" id="IPR039425">
    <property type="entry name" value="RNA_pol_sigma-70-like"/>
</dbReference>
<keyword evidence="3" id="KW-0731">Sigma factor</keyword>
<protein>
    <submittedName>
        <fullName evidence="8">RNA polymerase sigma-70 factor (ECF subfamily)</fullName>
    </submittedName>
</protein>
<dbReference type="Pfam" id="PF08281">
    <property type="entry name" value="Sigma70_r4_2"/>
    <property type="match status" value="1"/>
</dbReference>
<dbReference type="PANTHER" id="PTHR43133">
    <property type="entry name" value="RNA POLYMERASE ECF-TYPE SIGMA FACTO"/>
    <property type="match status" value="1"/>
</dbReference>
<keyword evidence="9" id="KW-1185">Reference proteome</keyword>
<reference evidence="8 9" key="1">
    <citation type="submission" date="2018-06" db="EMBL/GenBank/DDBJ databases">
        <title>Genomic Encyclopedia of Archaeal and Bacterial Type Strains, Phase II (KMG-II): from individual species to whole genera.</title>
        <authorList>
            <person name="Goeker M."/>
        </authorList>
    </citation>
    <scope>NUCLEOTIDE SEQUENCE [LARGE SCALE GENOMIC DNA]</scope>
    <source>
        <strain evidence="8 9">DSM 6779</strain>
    </source>
</reference>
<evidence type="ECO:0000256" key="1">
    <source>
        <dbReference type="ARBA" id="ARBA00010641"/>
    </source>
</evidence>
<comment type="similarity">
    <text evidence="1">Belongs to the sigma-70 factor family. ECF subfamily.</text>
</comment>
<evidence type="ECO:0000313" key="8">
    <source>
        <dbReference type="EMBL" id="PZX20355.1"/>
    </source>
</evidence>
<evidence type="ECO:0000313" key="9">
    <source>
        <dbReference type="Proteomes" id="UP000249239"/>
    </source>
</evidence>
<dbReference type="AlphaFoldDB" id="A0A2W7NIX0"/>
<dbReference type="InterPro" id="IPR013325">
    <property type="entry name" value="RNA_pol_sigma_r2"/>
</dbReference>
<proteinExistence type="inferred from homology"/>
<evidence type="ECO:0000256" key="4">
    <source>
        <dbReference type="ARBA" id="ARBA00023125"/>
    </source>
</evidence>
<dbReference type="Pfam" id="PF04542">
    <property type="entry name" value="Sigma70_r2"/>
    <property type="match status" value="1"/>
</dbReference>
<evidence type="ECO:0000256" key="3">
    <source>
        <dbReference type="ARBA" id="ARBA00023082"/>
    </source>
</evidence>
<dbReference type="EMBL" id="QKZK01000002">
    <property type="protein sequence ID" value="PZX20355.1"/>
    <property type="molecule type" value="Genomic_DNA"/>
</dbReference>
<dbReference type="InterPro" id="IPR007627">
    <property type="entry name" value="RNA_pol_sigma70_r2"/>
</dbReference>
<dbReference type="SUPFAM" id="SSF88946">
    <property type="entry name" value="Sigma2 domain of RNA polymerase sigma factors"/>
    <property type="match status" value="1"/>
</dbReference>
<dbReference type="OrthoDB" id="9790423at2"/>
<evidence type="ECO:0000259" key="7">
    <source>
        <dbReference type="Pfam" id="PF08281"/>
    </source>
</evidence>
<gene>
    <name evidence="8" type="ORF">LX69_00352</name>
</gene>
<dbReference type="GO" id="GO:0016987">
    <property type="term" value="F:sigma factor activity"/>
    <property type="evidence" value="ECO:0007669"/>
    <property type="project" value="UniProtKB-KW"/>
</dbReference>
<dbReference type="InterPro" id="IPR014284">
    <property type="entry name" value="RNA_pol_sigma-70_dom"/>
</dbReference>
<keyword evidence="5" id="KW-0804">Transcription</keyword>
<name>A0A2W7NIX0_9BACT</name>
<dbReference type="Gene3D" id="1.10.10.10">
    <property type="entry name" value="Winged helix-like DNA-binding domain superfamily/Winged helix DNA-binding domain"/>
    <property type="match status" value="1"/>
</dbReference>
<dbReference type="CDD" id="cd06171">
    <property type="entry name" value="Sigma70_r4"/>
    <property type="match status" value="1"/>
</dbReference>
<dbReference type="GO" id="GO:0006352">
    <property type="term" value="P:DNA-templated transcription initiation"/>
    <property type="evidence" value="ECO:0007669"/>
    <property type="project" value="InterPro"/>
</dbReference>
<dbReference type="GO" id="GO:0003677">
    <property type="term" value="F:DNA binding"/>
    <property type="evidence" value="ECO:0007669"/>
    <property type="project" value="UniProtKB-KW"/>
</dbReference>
<dbReference type="Gene3D" id="1.10.1740.10">
    <property type="match status" value="1"/>
</dbReference>
<evidence type="ECO:0000259" key="6">
    <source>
        <dbReference type="Pfam" id="PF04542"/>
    </source>
</evidence>
<sequence>MKRIQQLSDDELVQQFIAGDDECVDVLISRHKKRVYTYILMNVKQPHLAEDIFQDTFCKALLSLRNGQYTENGRFVSWILRIAHNLVIDHFRRQKNMATVSTDEKEYPFFNSAKYSDPSIEEQISYEQILKDVASLVHHLPDVQKEVVMMRHYQGMSFKEIAEETNVSINTALGRMRYAIINLRKLVEERQMSLTV</sequence>
<dbReference type="Proteomes" id="UP000249239">
    <property type="component" value="Unassembled WGS sequence"/>
</dbReference>
<dbReference type="SUPFAM" id="SSF88659">
    <property type="entry name" value="Sigma3 and sigma4 domains of RNA polymerase sigma factors"/>
    <property type="match status" value="1"/>
</dbReference>
<keyword evidence="2" id="KW-0805">Transcription regulation</keyword>
<dbReference type="InterPro" id="IPR013249">
    <property type="entry name" value="RNA_pol_sigma70_r4_t2"/>
</dbReference>
<evidence type="ECO:0000256" key="5">
    <source>
        <dbReference type="ARBA" id="ARBA00023163"/>
    </source>
</evidence>
<feature type="domain" description="RNA polymerase sigma-70 region 2" evidence="6">
    <location>
        <begin position="27"/>
        <end position="95"/>
    </location>
</feature>
<dbReference type="InterPro" id="IPR013324">
    <property type="entry name" value="RNA_pol_sigma_r3/r4-like"/>
</dbReference>
<keyword evidence="4" id="KW-0238">DNA-binding</keyword>
<dbReference type="RefSeq" id="WP_111444088.1">
    <property type="nucleotide sequence ID" value="NZ_QKZK01000002.1"/>
</dbReference>
<accession>A0A2W7NIX0</accession>
<organism evidence="8 9">
    <name type="scientific">Breznakibacter xylanolyticus</name>
    <dbReference type="NCBI Taxonomy" id="990"/>
    <lineage>
        <taxon>Bacteria</taxon>
        <taxon>Pseudomonadati</taxon>
        <taxon>Bacteroidota</taxon>
        <taxon>Bacteroidia</taxon>
        <taxon>Marinilabiliales</taxon>
        <taxon>Marinilabiliaceae</taxon>
        <taxon>Breznakibacter</taxon>
    </lineage>
</organism>
<evidence type="ECO:0000256" key="2">
    <source>
        <dbReference type="ARBA" id="ARBA00023015"/>
    </source>
</evidence>
<dbReference type="NCBIfam" id="TIGR02937">
    <property type="entry name" value="sigma70-ECF"/>
    <property type="match status" value="1"/>
</dbReference>
<comment type="caution">
    <text evidence="8">The sequence shown here is derived from an EMBL/GenBank/DDBJ whole genome shotgun (WGS) entry which is preliminary data.</text>
</comment>
<dbReference type="InterPro" id="IPR036388">
    <property type="entry name" value="WH-like_DNA-bd_sf"/>
</dbReference>
<dbReference type="PANTHER" id="PTHR43133:SF8">
    <property type="entry name" value="RNA POLYMERASE SIGMA FACTOR HI_1459-RELATED"/>
    <property type="match status" value="1"/>
</dbReference>